<dbReference type="EMBL" id="JAEFBJ010000013">
    <property type="protein sequence ID" value="KAG7536807.1"/>
    <property type="molecule type" value="Genomic_DNA"/>
</dbReference>
<feature type="region of interest" description="Disordered" evidence="3">
    <location>
        <begin position="337"/>
        <end position="369"/>
    </location>
</feature>
<comment type="caution">
    <text evidence="5">The sequence shown here is derived from an EMBL/GenBank/DDBJ whole genome shotgun (WGS) entry which is preliminary data.</text>
</comment>
<dbReference type="PANTHER" id="PTHR48449:SF2">
    <property type="entry name" value="UBIQUITIN-LIKE PROTEASE FAMILY PROFILE DOMAIN-CONTAINING PROTEIN"/>
    <property type="match status" value="1"/>
</dbReference>
<feature type="region of interest" description="Disordered" evidence="3">
    <location>
        <begin position="631"/>
        <end position="673"/>
    </location>
</feature>
<evidence type="ECO:0000256" key="1">
    <source>
        <dbReference type="ARBA" id="ARBA00022670"/>
    </source>
</evidence>
<dbReference type="PROSITE" id="PS50600">
    <property type="entry name" value="ULP_PROTEASE"/>
    <property type="match status" value="1"/>
</dbReference>
<dbReference type="Proteomes" id="UP000694251">
    <property type="component" value="Chromosome 13"/>
</dbReference>
<dbReference type="GO" id="GO:0006508">
    <property type="term" value="P:proteolysis"/>
    <property type="evidence" value="ECO:0007669"/>
    <property type="project" value="UniProtKB-KW"/>
</dbReference>
<keyword evidence="6" id="KW-1185">Reference proteome</keyword>
<accession>A0A8T1XW93</accession>
<dbReference type="OrthoDB" id="1750169at2759"/>
<evidence type="ECO:0000256" key="2">
    <source>
        <dbReference type="ARBA" id="ARBA00022801"/>
    </source>
</evidence>
<dbReference type="InterPro" id="IPR003653">
    <property type="entry name" value="Peptidase_C48_C"/>
</dbReference>
<dbReference type="AlphaFoldDB" id="A0A8T1XW93"/>
<dbReference type="GO" id="GO:0008234">
    <property type="term" value="F:cysteine-type peptidase activity"/>
    <property type="evidence" value="ECO:0007669"/>
    <property type="project" value="InterPro"/>
</dbReference>
<feature type="domain" description="Ubiquitin-like protease family profile" evidence="4">
    <location>
        <begin position="806"/>
        <end position="990"/>
    </location>
</feature>
<feature type="region of interest" description="Disordered" evidence="3">
    <location>
        <begin position="432"/>
        <end position="471"/>
    </location>
</feature>
<keyword evidence="2" id="KW-0378">Hydrolase</keyword>
<keyword evidence="1" id="KW-0645">Protease</keyword>
<organism evidence="5 6">
    <name type="scientific">Arabidopsis suecica</name>
    <name type="common">Swedish thale-cress</name>
    <name type="synonym">Cardaminopsis suecica</name>
    <dbReference type="NCBI Taxonomy" id="45249"/>
    <lineage>
        <taxon>Eukaryota</taxon>
        <taxon>Viridiplantae</taxon>
        <taxon>Streptophyta</taxon>
        <taxon>Embryophyta</taxon>
        <taxon>Tracheophyta</taxon>
        <taxon>Spermatophyta</taxon>
        <taxon>Magnoliopsida</taxon>
        <taxon>eudicotyledons</taxon>
        <taxon>Gunneridae</taxon>
        <taxon>Pentapetalae</taxon>
        <taxon>rosids</taxon>
        <taxon>malvids</taxon>
        <taxon>Brassicales</taxon>
        <taxon>Brassicaceae</taxon>
        <taxon>Camelineae</taxon>
        <taxon>Arabidopsis</taxon>
    </lineage>
</organism>
<dbReference type="InterPro" id="IPR015410">
    <property type="entry name" value="DUF1985"/>
</dbReference>
<feature type="compositionally biased region" description="Basic and acidic residues" evidence="3">
    <location>
        <begin position="652"/>
        <end position="663"/>
    </location>
</feature>
<evidence type="ECO:0000313" key="5">
    <source>
        <dbReference type="EMBL" id="KAG7536807.1"/>
    </source>
</evidence>
<evidence type="ECO:0000259" key="4">
    <source>
        <dbReference type="PROSITE" id="PS50600"/>
    </source>
</evidence>
<feature type="region of interest" description="Disordered" evidence="3">
    <location>
        <begin position="591"/>
        <end position="615"/>
    </location>
</feature>
<dbReference type="Pfam" id="PF02902">
    <property type="entry name" value="Peptidase_C48"/>
    <property type="match status" value="1"/>
</dbReference>
<reference evidence="5 6" key="1">
    <citation type="submission" date="2020-12" db="EMBL/GenBank/DDBJ databases">
        <title>Concerted genomic and epigenomic changes stabilize Arabidopsis allopolyploids.</title>
        <authorList>
            <person name="Chen Z."/>
        </authorList>
    </citation>
    <scope>NUCLEOTIDE SEQUENCE [LARGE SCALE GENOMIC DNA]</scope>
    <source>
        <strain evidence="5">As9502</strain>
        <tissue evidence="5">Leaf</tissue>
    </source>
</reference>
<gene>
    <name evidence="5" type="ORF">ISN44_As13g007340</name>
</gene>
<evidence type="ECO:0000256" key="3">
    <source>
        <dbReference type="SAM" id="MobiDB-lite"/>
    </source>
</evidence>
<protein>
    <recommendedName>
        <fullName evidence="4">Ubiquitin-like protease family profile domain-containing protein</fullName>
    </recommendedName>
</protein>
<dbReference type="PANTHER" id="PTHR48449">
    <property type="entry name" value="DUF1985 DOMAIN-CONTAINING PROTEIN"/>
    <property type="match status" value="1"/>
</dbReference>
<dbReference type="Pfam" id="PF09331">
    <property type="entry name" value="DUF1985"/>
    <property type="match status" value="1"/>
</dbReference>
<sequence>MANPLLPMRLFREGAEPNGERVQSYSELPFIDEIANSLDAEDLQFLRDSQFGKLFEIPEGPAYSGKLIHFLLSRQLVVNKENEIWVVFAGSPLRFSISEFQRMTGLNCNKPPQSKARKSKRKLLPGKYWYTLFDRADVSVEWVVGRLKKRLVPDKEIRLRYAMLALIDGVLCPTFGKPKISPTHADMSENLEKFLNHPWGTTSFQLTLKSIKARGAEKLKRKSVTVQGFPHALQLLLLHSVPIIRELQFPDPDLEADGDSEMEEIDTEIERLWSLKLDIVWKTNVVSILSGEVNGDPLGSAAWVEDRDDAAVDQMIQLIGRRDKFTASMFGGGLLPDSLPDDKNDNSDVCSTHDSLDEVNGPKRKRKGKANVQISEVMKQYVDMKDKQSENRMLKAISESEGRLTKLIMEAISSPKQGTTNLPSEVCGHVGRSEKVVSSGDEEVSGQEEGTGKENPSNVDHTAASGSKSAESYGTEFLEHVLESVLPEINAGAVELADPTWHRPFKKTRRNSRTTTIAPPKRQAGKPSLETIIENEISATVPEDGKRYPASLDGVSSPTYFEVGDVGNTDASEKLNELSEALHTEENVVNAAEKMNATEEKKRKRGKPKTVSSRADETVCVDFVVHGAGVGAQTEDETQQDPDEPAAAAKNVDPETDLHRPDGFEDSLDTPHPETNLAAKAVNADSVAFVEEDLGVESMLLENEAWPPPCGEFAESIGTISRITCPPQLPPPMNRSRLTIPSLEVLSKGNSPNPLQTSELPSNKFTAPCANSRTVTFGHDVGRVNKISRITSMDGEINFGTDRALLSTELRDIVQLKAIVPQLVMDIFINSIRIDWQAKTSILKHQDVAFIDSTFVYELFKHYPKFSKTTEKGMYEFDHDLLECTPIGFERVYLPFLCDKQHWVGLIVDTKDWKMTVLDCFTGLWREPKLKNVLLPLAEMLPYLFRFVSNKGGEKKKYIKPFVVHREKEIPQAAFVRHSGVMAAHLIEAHAHGGIEACKRVKLVDVFSAAKNYMIAAYELANGIV</sequence>
<evidence type="ECO:0000313" key="6">
    <source>
        <dbReference type="Proteomes" id="UP000694251"/>
    </source>
</evidence>
<feature type="compositionally biased region" description="Acidic residues" evidence="3">
    <location>
        <begin position="634"/>
        <end position="644"/>
    </location>
</feature>
<name>A0A8T1XW93_ARASU</name>
<feature type="compositionally biased region" description="Polar residues" evidence="3">
    <location>
        <begin position="454"/>
        <end position="471"/>
    </location>
</feature>
<proteinExistence type="predicted"/>